<feature type="domain" description="HTH rpiR-type" evidence="4">
    <location>
        <begin position="18"/>
        <end position="94"/>
    </location>
</feature>
<dbReference type="GO" id="GO:0097367">
    <property type="term" value="F:carbohydrate derivative binding"/>
    <property type="evidence" value="ECO:0007669"/>
    <property type="project" value="InterPro"/>
</dbReference>
<dbReference type="GO" id="GO:0003677">
    <property type="term" value="F:DNA binding"/>
    <property type="evidence" value="ECO:0007669"/>
    <property type="project" value="UniProtKB-KW"/>
</dbReference>
<keyword evidence="1" id="KW-0805">Transcription regulation</keyword>
<dbReference type="PROSITE" id="PS51464">
    <property type="entry name" value="SIS"/>
    <property type="match status" value="1"/>
</dbReference>
<reference evidence="6 7" key="2">
    <citation type="submission" date="2019-02" db="EMBL/GenBank/DDBJ databases">
        <title>'Lichenibacterium ramalinii' gen. nov. sp. nov., 'Lichenibacterium minor' gen. nov. sp. nov.</title>
        <authorList>
            <person name="Pankratov T."/>
        </authorList>
    </citation>
    <scope>NUCLEOTIDE SEQUENCE [LARGE SCALE GENOMIC DNA]</scope>
    <source>
        <strain evidence="6 7">RmlP026</strain>
    </source>
</reference>
<dbReference type="Pfam" id="PF01418">
    <property type="entry name" value="HTH_6"/>
    <property type="match status" value="1"/>
</dbReference>
<reference evidence="6 7" key="1">
    <citation type="submission" date="2018-12" db="EMBL/GenBank/DDBJ databases">
        <authorList>
            <person name="Grouzdev D.S."/>
            <person name="Krutkina M.S."/>
        </authorList>
    </citation>
    <scope>NUCLEOTIDE SEQUENCE [LARGE SCALE GENOMIC DNA]</scope>
    <source>
        <strain evidence="6 7">RmlP026</strain>
    </source>
</reference>
<evidence type="ECO:0000313" key="7">
    <source>
        <dbReference type="Proteomes" id="UP000290759"/>
    </source>
</evidence>
<comment type="caution">
    <text evidence="6">The sequence shown here is derived from an EMBL/GenBank/DDBJ whole genome shotgun (WGS) entry which is preliminary data.</text>
</comment>
<organism evidence="6 7">
    <name type="scientific">Lichenibacterium minor</name>
    <dbReference type="NCBI Taxonomy" id="2316528"/>
    <lineage>
        <taxon>Bacteria</taxon>
        <taxon>Pseudomonadati</taxon>
        <taxon>Pseudomonadota</taxon>
        <taxon>Alphaproteobacteria</taxon>
        <taxon>Hyphomicrobiales</taxon>
        <taxon>Lichenihabitantaceae</taxon>
        <taxon>Lichenibacterium</taxon>
    </lineage>
</organism>
<dbReference type="CDD" id="cd05013">
    <property type="entry name" value="SIS_RpiR"/>
    <property type="match status" value="1"/>
</dbReference>
<dbReference type="InterPro" id="IPR047640">
    <property type="entry name" value="RpiR-like"/>
</dbReference>
<dbReference type="Gene3D" id="3.40.50.10490">
    <property type="entry name" value="Glucose-6-phosphate isomerase like protein, domain 1"/>
    <property type="match status" value="1"/>
</dbReference>
<dbReference type="InterPro" id="IPR009057">
    <property type="entry name" value="Homeodomain-like_sf"/>
</dbReference>
<evidence type="ECO:0000256" key="2">
    <source>
        <dbReference type="ARBA" id="ARBA00023125"/>
    </source>
</evidence>
<dbReference type="InterPro" id="IPR000281">
    <property type="entry name" value="HTH_RpiR"/>
</dbReference>
<proteinExistence type="predicted"/>
<dbReference type="RefSeq" id="WP_129229673.1">
    <property type="nucleotide sequence ID" value="NZ_QYBB01000060.1"/>
</dbReference>
<dbReference type="PANTHER" id="PTHR30514:SF20">
    <property type="entry name" value="TRANSCRIPTIONAL REGULATOR"/>
    <property type="match status" value="1"/>
</dbReference>
<dbReference type="EMBL" id="QYBB01000060">
    <property type="protein sequence ID" value="RYC29268.1"/>
    <property type="molecule type" value="Genomic_DNA"/>
</dbReference>
<keyword evidence="2" id="KW-0238">DNA-binding</keyword>
<sequence>MDVEVGREKVGDAPRTFADLQKALLEPKRKLPRRLAQIAAFATANPDDIAFGTAASIATSAQVQPSALVRFAHALGFGGFSDMQAVFRERLRDRIPSYEDRLVALRNRSDPVTKTGALLDGFAAAAEQSIAMLRERLRPEALDEAISLLASADTIYLIGQRRSYPVTSYLNYALGKLGVRNVLVGSAQGNDPETLSFARPTDAAIAVSFTPYASATIDYARSVADRGTPLVAITDSPFSPLLPPASLWFEVAEQSFEGFRPMSATLALSMTLAVGIAERRGTK</sequence>
<dbReference type="PANTHER" id="PTHR30514">
    <property type="entry name" value="GLUCOKINASE"/>
    <property type="match status" value="1"/>
</dbReference>
<evidence type="ECO:0000259" key="5">
    <source>
        <dbReference type="PROSITE" id="PS51464"/>
    </source>
</evidence>
<dbReference type="GO" id="GO:1901135">
    <property type="term" value="P:carbohydrate derivative metabolic process"/>
    <property type="evidence" value="ECO:0007669"/>
    <property type="project" value="InterPro"/>
</dbReference>
<dbReference type="GO" id="GO:0003700">
    <property type="term" value="F:DNA-binding transcription factor activity"/>
    <property type="evidence" value="ECO:0007669"/>
    <property type="project" value="InterPro"/>
</dbReference>
<protein>
    <submittedName>
        <fullName evidence="6">MurR/RpiR family transcriptional regulator</fullName>
    </submittedName>
</protein>
<dbReference type="AlphaFoldDB" id="A0A4Q2U0T7"/>
<evidence type="ECO:0000256" key="3">
    <source>
        <dbReference type="ARBA" id="ARBA00023163"/>
    </source>
</evidence>
<accession>A0A4Q2U0T7</accession>
<keyword evidence="3" id="KW-0804">Transcription</keyword>
<evidence type="ECO:0000259" key="4">
    <source>
        <dbReference type="PROSITE" id="PS51071"/>
    </source>
</evidence>
<evidence type="ECO:0000313" key="6">
    <source>
        <dbReference type="EMBL" id="RYC29268.1"/>
    </source>
</evidence>
<dbReference type="Gene3D" id="1.10.10.10">
    <property type="entry name" value="Winged helix-like DNA-binding domain superfamily/Winged helix DNA-binding domain"/>
    <property type="match status" value="1"/>
</dbReference>
<evidence type="ECO:0000256" key="1">
    <source>
        <dbReference type="ARBA" id="ARBA00023015"/>
    </source>
</evidence>
<gene>
    <name evidence="6" type="ORF">D3273_24930</name>
</gene>
<name>A0A4Q2U0T7_9HYPH</name>
<dbReference type="InterPro" id="IPR001347">
    <property type="entry name" value="SIS_dom"/>
</dbReference>
<dbReference type="Pfam" id="PF01380">
    <property type="entry name" value="SIS"/>
    <property type="match status" value="1"/>
</dbReference>
<dbReference type="OrthoDB" id="9814005at2"/>
<dbReference type="InterPro" id="IPR036388">
    <property type="entry name" value="WH-like_DNA-bd_sf"/>
</dbReference>
<dbReference type="InterPro" id="IPR035472">
    <property type="entry name" value="RpiR-like_SIS"/>
</dbReference>
<dbReference type="SUPFAM" id="SSF46689">
    <property type="entry name" value="Homeodomain-like"/>
    <property type="match status" value="1"/>
</dbReference>
<dbReference type="PROSITE" id="PS51071">
    <property type="entry name" value="HTH_RPIR"/>
    <property type="match status" value="1"/>
</dbReference>
<feature type="domain" description="SIS" evidence="5">
    <location>
        <begin position="145"/>
        <end position="282"/>
    </location>
</feature>
<keyword evidence="7" id="KW-1185">Reference proteome</keyword>
<dbReference type="Proteomes" id="UP000290759">
    <property type="component" value="Unassembled WGS sequence"/>
</dbReference>
<dbReference type="SUPFAM" id="SSF53697">
    <property type="entry name" value="SIS domain"/>
    <property type="match status" value="1"/>
</dbReference>
<dbReference type="InterPro" id="IPR046348">
    <property type="entry name" value="SIS_dom_sf"/>
</dbReference>